<comment type="caution">
    <text evidence="3">The sequence shown here is derived from an EMBL/GenBank/DDBJ whole genome shotgun (WGS) entry which is preliminary data.</text>
</comment>
<dbReference type="SMART" id="SM00460">
    <property type="entry name" value="TGc"/>
    <property type="match status" value="1"/>
</dbReference>
<sequence>MIAFILGALLGRSRFSGVWVGVFAAAYSAFFIPWQLGLTMEGGVLWGERLASLGGRLAQTTRIFLSNQPVSDPVLFLLSMYLLFWGVSLIAGLQMVREGRPWLPLVVAVVMFFIFDYYHPFAEHRDRYSAFLTLTVVVLVGRIFFLRSRAEWGSQGVAMDLDTGQSLTWSVVVVAALLVLVSWNLPMVFETMTPGTAARERFSQAWMGFRERFSNAFAGLQTPVSVVNEYFGDKLELGTGAILGDEEVFLVETSMPELRNARYYWRGHSYNYYDGVSWQNTIAAKELLLARDWPLTHPIHRGRVVVDLTFTLESETARTLYVPNYPVSVSRAVRVTGDVLEDSETDAVALVSDTVLRRGEVLRARAEVSHPTTNELRTAGVDYPEWLRTRYLQLPQNFSSKVAELAEEITRGAESPYDQVQAVTRYLRKEIRYQAVIPAPPAGADPIEWFLFEKKEGFCNYYATAEVLMLRSLGIPARLGAGFAQGTYDEDAEVYRVQRMDAHAWPEVYFPGIGWVEFEPTVSQPELNFFEESSVRPAQPSVPAAAAEDREREGPDFDRLDRLMEERDAEEEANAGRVEVRAWAAVWIATLLLVLAGLVWRWLNLGGRLKPFPEWVVGRLVQRGVRVPWMLHYWAALRRMSRMEKIYSVVPFSLKLLRSGNPSLLTPAEQVRELVKWVPQAETAGAVLLEEAQKAIFSQSAYDLERARKARREIWLKVIPVWLRYQLRRIPREG</sequence>
<dbReference type="EMBL" id="LGCM01000028">
    <property type="protein sequence ID" value="KPL84852.1"/>
    <property type="molecule type" value="Genomic_DNA"/>
</dbReference>
<dbReference type="InterPro" id="IPR002931">
    <property type="entry name" value="Transglutaminase-like"/>
</dbReference>
<evidence type="ECO:0000256" key="1">
    <source>
        <dbReference type="SAM" id="Phobius"/>
    </source>
</evidence>
<dbReference type="SUPFAM" id="SSF54001">
    <property type="entry name" value="Cysteine proteinases"/>
    <property type="match status" value="1"/>
</dbReference>
<proteinExistence type="predicted"/>
<dbReference type="Gene3D" id="3.10.620.30">
    <property type="match status" value="1"/>
</dbReference>
<accession>A0A0P6Y7L0</accession>
<feature type="transmembrane region" description="Helical" evidence="1">
    <location>
        <begin position="167"/>
        <end position="185"/>
    </location>
</feature>
<keyword evidence="1" id="KW-1133">Transmembrane helix</keyword>
<evidence type="ECO:0000259" key="2">
    <source>
        <dbReference type="SMART" id="SM00460"/>
    </source>
</evidence>
<dbReference type="AlphaFoldDB" id="A0A0P6Y7L0"/>
<dbReference type="InterPro" id="IPR052901">
    <property type="entry name" value="Bact_TGase-like"/>
</dbReference>
<feature type="transmembrane region" description="Helical" evidence="1">
    <location>
        <begin position="74"/>
        <end position="93"/>
    </location>
</feature>
<keyword evidence="1" id="KW-0812">Transmembrane</keyword>
<gene>
    <name evidence="3" type="ORF">ADN01_07175</name>
</gene>
<keyword evidence="4" id="KW-1185">Reference proteome</keyword>
<dbReference type="InterPro" id="IPR038765">
    <property type="entry name" value="Papain-like_cys_pep_sf"/>
</dbReference>
<dbReference type="PANTHER" id="PTHR42736:SF1">
    <property type="entry name" value="PROTEIN-GLUTAMINE GAMMA-GLUTAMYLTRANSFERASE"/>
    <property type="match status" value="1"/>
</dbReference>
<name>A0A0P6Y7L0_9CHLR</name>
<keyword evidence="1" id="KW-0472">Membrane</keyword>
<evidence type="ECO:0000313" key="4">
    <source>
        <dbReference type="Proteomes" id="UP000050501"/>
    </source>
</evidence>
<feature type="transmembrane region" description="Helical" evidence="1">
    <location>
        <begin position="582"/>
        <end position="603"/>
    </location>
</feature>
<feature type="transmembrane region" description="Helical" evidence="1">
    <location>
        <begin position="128"/>
        <end position="146"/>
    </location>
</feature>
<dbReference type="Pfam" id="PF01841">
    <property type="entry name" value="Transglut_core"/>
    <property type="match status" value="1"/>
</dbReference>
<dbReference type="Proteomes" id="UP000050501">
    <property type="component" value="Unassembled WGS sequence"/>
</dbReference>
<dbReference type="STRING" id="229921.ADN01_07175"/>
<protein>
    <recommendedName>
        <fullName evidence="2">Transglutaminase-like domain-containing protein</fullName>
    </recommendedName>
</protein>
<evidence type="ECO:0000313" key="3">
    <source>
        <dbReference type="EMBL" id="KPL84852.1"/>
    </source>
</evidence>
<feature type="transmembrane region" description="Helical" evidence="1">
    <location>
        <begin position="102"/>
        <end position="122"/>
    </location>
</feature>
<reference evidence="3 4" key="1">
    <citation type="submission" date="2015-07" db="EMBL/GenBank/DDBJ databases">
        <title>Genome sequence of Levilinea saccharolytica DSM 16555.</title>
        <authorList>
            <person name="Hemp J."/>
            <person name="Ward L.M."/>
            <person name="Pace L.A."/>
            <person name="Fischer W.W."/>
        </authorList>
    </citation>
    <scope>NUCLEOTIDE SEQUENCE [LARGE SCALE GENOMIC DNA]</scope>
    <source>
        <strain evidence="3 4">KIBI-1</strain>
    </source>
</reference>
<feature type="domain" description="Transglutaminase-like" evidence="2">
    <location>
        <begin position="451"/>
        <end position="522"/>
    </location>
</feature>
<dbReference type="PANTHER" id="PTHR42736">
    <property type="entry name" value="PROTEIN-GLUTAMINE GAMMA-GLUTAMYLTRANSFERASE"/>
    <property type="match status" value="1"/>
</dbReference>
<organism evidence="3 4">
    <name type="scientific">Levilinea saccharolytica</name>
    <dbReference type="NCBI Taxonomy" id="229921"/>
    <lineage>
        <taxon>Bacteria</taxon>
        <taxon>Bacillati</taxon>
        <taxon>Chloroflexota</taxon>
        <taxon>Anaerolineae</taxon>
        <taxon>Anaerolineales</taxon>
        <taxon>Anaerolineaceae</taxon>
        <taxon>Levilinea</taxon>
    </lineage>
</organism>